<evidence type="ECO:0000256" key="1">
    <source>
        <dbReference type="ARBA" id="ARBA00022737"/>
    </source>
</evidence>
<dbReference type="GO" id="GO:0043531">
    <property type="term" value="F:ADP binding"/>
    <property type="evidence" value="ECO:0007669"/>
    <property type="project" value="InterPro"/>
</dbReference>
<dbReference type="Pfam" id="PF23559">
    <property type="entry name" value="WHD_DRP"/>
    <property type="match status" value="1"/>
</dbReference>
<evidence type="ECO:0000313" key="8">
    <source>
        <dbReference type="Proteomes" id="UP001141806"/>
    </source>
</evidence>
<gene>
    <name evidence="7" type="ORF">NE237_011324</name>
</gene>
<dbReference type="FunFam" id="3.40.50.300:FF:001091">
    <property type="entry name" value="Probable disease resistance protein At1g61300"/>
    <property type="match status" value="1"/>
</dbReference>
<dbReference type="FunFam" id="1.10.8.430:FF:000003">
    <property type="entry name" value="Probable disease resistance protein At5g66910"/>
    <property type="match status" value="1"/>
</dbReference>
<dbReference type="InterPro" id="IPR042197">
    <property type="entry name" value="Apaf_helical"/>
</dbReference>
<dbReference type="GO" id="GO:0098542">
    <property type="term" value="P:defense response to other organism"/>
    <property type="evidence" value="ECO:0007669"/>
    <property type="project" value="TreeGrafter"/>
</dbReference>
<dbReference type="PRINTS" id="PR00364">
    <property type="entry name" value="DISEASERSIST"/>
</dbReference>
<dbReference type="Proteomes" id="UP001141806">
    <property type="component" value="Unassembled WGS sequence"/>
</dbReference>
<dbReference type="InterPro" id="IPR038005">
    <property type="entry name" value="RX-like_CC"/>
</dbReference>
<dbReference type="CDD" id="cd14798">
    <property type="entry name" value="RX-CC_like"/>
    <property type="match status" value="1"/>
</dbReference>
<feature type="domain" description="Disease resistance N-terminal" evidence="5">
    <location>
        <begin position="5"/>
        <end position="86"/>
    </location>
</feature>
<name>A0A9Q0JWN1_9MAGN</name>
<feature type="domain" description="Disease resistance protein winged helix" evidence="6">
    <location>
        <begin position="404"/>
        <end position="449"/>
    </location>
</feature>
<reference evidence="7" key="1">
    <citation type="journal article" date="2023" name="Plant J.">
        <title>The genome of the king protea, Protea cynaroides.</title>
        <authorList>
            <person name="Chang J."/>
            <person name="Duong T.A."/>
            <person name="Schoeman C."/>
            <person name="Ma X."/>
            <person name="Roodt D."/>
            <person name="Barker N."/>
            <person name="Li Z."/>
            <person name="Van de Peer Y."/>
            <person name="Mizrachi E."/>
        </authorList>
    </citation>
    <scope>NUCLEOTIDE SEQUENCE</scope>
    <source>
        <tissue evidence="7">Young leaves</tissue>
    </source>
</reference>
<dbReference type="Pfam" id="PF18052">
    <property type="entry name" value="Rx_N"/>
    <property type="match status" value="1"/>
</dbReference>
<dbReference type="EMBL" id="JAMYWD010000011">
    <property type="protein sequence ID" value="KAJ4954541.1"/>
    <property type="molecule type" value="Genomic_DNA"/>
</dbReference>
<evidence type="ECO:0000259" key="4">
    <source>
        <dbReference type="Pfam" id="PF00931"/>
    </source>
</evidence>
<dbReference type="Gene3D" id="1.10.8.430">
    <property type="entry name" value="Helical domain of apoptotic protease-activating factors"/>
    <property type="match status" value="1"/>
</dbReference>
<dbReference type="Gene3D" id="1.20.5.4130">
    <property type="match status" value="1"/>
</dbReference>
<dbReference type="InterPro" id="IPR002182">
    <property type="entry name" value="NB-ARC"/>
</dbReference>
<keyword evidence="2" id="KW-0547">Nucleotide-binding</keyword>
<feature type="domain" description="NB-ARC" evidence="4">
    <location>
        <begin position="159"/>
        <end position="326"/>
    </location>
</feature>
<dbReference type="SUPFAM" id="SSF52058">
    <property type="entry name" value="L domain-like"/>
    <property type="match status" value="1"/>
</dbReference>
<accession>A0A9Q0JWN1</accession>
<dbReference type="AlphaFoldDB" id="A0A9Q0JWN1"/>
<keyword evidence="8" id="KW-1185">Reference proteome</keyword>
<dbReference type="InterPro" id="IPR058922">
    <property type="entry name" value="WHD_DRP"/>
</dbReference>
<evidence type="ECO:0000259" key="6">
    <source>
        <dbReference type="Pfam" id="PF23559"/>
    </source>
</evidence>
<comment type="caution">
    <text evidence="7">The sequence shown here is derived from an EMBL/GenBank/DDBJ whole genome shotgun (WGS) entry which is preliminary data.</text>
</comment>
<keyword evidence="1" id="KW-0677">Repeat</keyword>
<keyword evidence="3" id="KW-0611">Plant defense</keyword>
<dbReference type="PANTHER" id="PTHR23155:SF1185">
    <property type="entry name" value="DISEASE RESISTANCE RPP8-LIKE PROTEIN 3-RELATED"/>
    <property type="match status" value="1"/>
</dbReference>
<dbReference type="PANTHER" id="PTHR23155">
    <property type="entry name" value="DISEASE RESISTANCE PROTEIN RP"/>
    <property type="match status" value="1"/>
</dbReference>
<dbReference type="SUPFAM" id="SSF52540">
    <property type="entry name" value="P-loop containing nucleoside triphosphate hydrolases"/>
    <property type="match status" value="1"/>
</dbReference>
<protein>
    <submittedName>
        <fullName evidence="7">Uncharacterized protein</fullName>
    </submittedName>
</protein>
<dbReference type="Pfam" id="PF00931">
    <property type="entry name" value="NB-ARC"/>
    <property type="match status" value="1"/>
</dbReference>
<dbReference type="InterPro" id="IPR032675">
    <property type="entry name" value="LRR_dom_sf"/>
</dbReference>
<proteinExistence type="predicted"/>
<dbReference type="OrthoDB" id="3027644at2759"/>
<sequence length="632" mass="73007">MAQFAVSSTAKYIGGLLLQEAEFLSGVADQIDNIHVEMRQMLCFLKDADARGDESESFRNLAADIRDLAYDAEDIIETYILKAKYASIINPKKYIRLHQIGKEIKTLQSKILDITRHVVTYGFIGIGQGEETSSTTERQRQLRQPYPHYDEEDVVGIHDNINILVAKLISKESRYLVSIAGMGGLGKITIAKNVYNQDDVKRHFDCCAWSFISQQFQVRIVLQGIRKVCYPNEEVRLDKLNEKELIEKLSRLLEDKCYLVVLDDIWSKEAWDVLKSTFPKGKMGSKIMFTTRNKEVAFYADPSGFLHEPAYLTKEQSWELFCKKAFLWKNIDSTSSLLYPREADEEKKKLGRGMTKKCSGLPLAIVVLGGLLATKQSIHEWERVAKDIGRHLNKSGQKQKEHGLYPEDNEVHKRQLNQMWTAEGFVQHNEEGTTKEEMGEEYLVELINRLDCLQCLSLHYFLLPNISDDYDWSPFSCCHSLLKLQLTVRRLKKLPKLEEFPPNLRKLVLVIYQFKEDPFPTLEMLPYLESLTLGPCLYGYEGYAITKYYISALGFGRLQYLRELESLEELELEEEALPSVVHLQINGCIKLRILPEELRFITSLKKLKVIDMPEKFNERFREEGDIPSIKVR</sequence>
<dbReference type="InterPro" id="IPR044974">
    <property type="entry name" value="Disease_R_plants"/>
</dbReference>
<dbReference type="Gene3D" id="3.40.50.300">
    <property type="entry name" value="P-loop containing nucleotide triphosphate hydrolases"/>
    <property type="match status" value="1"/>
</dbReference>
<dbReference type="InterPro" id="IPR027417">
    <property type="entry name" value="P-loop_NTPase"/>
</dbReference>
<dbReference type="Gene3D" id="3.80.10.10">
    <property type="entry name" value="Ribonuclease Inhibitor"/>
    <property type="match status" value="1"/>
</dbReference>
<dbReference type="InterPro" id="IPR041118">
    <property type="entry name" value="Rx_N"/>
</dbReference>
<evidence type="ECO:0000256" key="3">
    <source>
        <dbReference type="ARBA" id="ARBA00022821"/>
    </source>
</evidence>
<organism evidence="7 8">
    <name type="scientific">Protea cynaroides</name>
    <dbReference type="NCBI Taxonomy" id="273540"/>
    <lineage>
        <taxon>Eukaryota</taxon>
        <taxon>Viridiplantae</taxon>
        <taxon>Streptophyta</taxon>
        <taxon>Embryophyta</taxon>
        <taxon>Tracheophyta</taxon>
        <taxon>Spermatophyta</taxon>
        <taxon>Magnoliopsida</taxon>
        <taxon>Proteales</taxon>
        <taxon>Proteaceae</taxon>
        <taxon>Protea</taxon>
    </lineage>
</organism>
<evidence type="ECO:0000259" key="5">
    <source>
        <dbReference type="Pfam" id="PF18052"/>
    </source>
</evidence>
<evidence type="ECO:0000256" key="2">
    <source>
        <dbReference type="ARBA" id="ARBA00022741"/>
    </source>
</evidence>
<evidence type="ECO:0000313" key="7">
    <source>
        <dbReference type="EMBL" id="KAJ4954541.1"/>
    </source>
</evidence>